<evidence type="ECO:0000256" key="6">
    <source>
        <dbReference type="SAM" id="MobiDB-lite"/>
    </source>
</evidence>
<dbReference type="Gene3D" id="4.10.280.10">
    <property type="entry name" value="Helix-loop-helix DNA-binding domain"/>
    <property type="match status" value="1"/>
</dbReference>
<dbReference type="EMBL" id="PNBA02000015">
    <property type="protein sequence ID" value="KAG6398032.1"/>
    <property type="molecule type" value="Genomic_DNA"/>
</dbReference>
<dbReference type="SMART" id="SM00353">
    <property type="entry name" value="HLH"/>
    <property type="match status" value="1"/>
</dbReference>
<dbReference type="PANTHER" id="PTHR45914:SF12">
    <property type="entry name" value="TRANSCRIPTION FACTOR BHLH87"/>
    <property type="match status" value="1"/>
</dbReference>
<dbReference type="InterPro" id="IPR036638">
    <property type="entry name" value="HLH_DNA-bd_sf"/>
</dbReference>
<protein>
    <recommendedName>
        <fullName evidence="7">BHLH domain-containing protein</fullName>
    </recommendedName>
</protein>
<evidence type="ECO:0000256" key="1">
    <source>
        <dbReference type="ARBA" id="ARBA00004123"/>
    </source>
</evidence>
<feature type="domain" description="BHLH" evidence="7">
    <location>
        <begin position="181"/>
        <end position="230"/>
    </location>
</feature>
<feature type="compositionally biased region" description="Low complexity" evidence="6">
    <location>
        <begin position="129"/>
        <end position="139"/>
    </location>
</feature>
<name>A0A8X8WN78_SALSN</name>
<comment type="subcellular location">
    <subcellularLocation>
        <location evidence="1">Nucleus</location>
    </subcellularLocation>
</comment>
<dbReference type="FunFam" id="4.10.280.10:FF:000053">
    <property type="entry name" value="BHLH transcription factor"/>
    <property type="match status" value="1"/>
</dbReference>
<feature type="compositionally biased region" description="Basic and acidic residues" evidence="6">
    <location>
        <begin position="73"/>
        <end position="96"/>
    </location>
</feature>
<dbReference type="GO" id="GO:0003677">
    <property type="term" value="F:DNA binding"/>
    <property type="evidence" value="ECO:0007669"/>
    <property type="project" value="UniProtKB-KW"/>
</dbReference>
<dbReference type="GO" id="GO:0046983">
    <property type="term" value="F:protein dimerization activity"/>
    <property type="evidence" value="ECO:0007669"/>
    <property type="project" value="InterPro"/>
</dbReference>
<keyword evidence="9" id="KW-1185">Reference proteome</keyword>
<keyword evidence="4" id="KW-0804">Transcription</keyword>
<reference evidence="8" key="2">
    <citation type="submission" date="2020-08" db="EMBL/GenBank/DDBJ databases">
        <title>Plant Genome Project.</title>
        <authorList>
            <person name="Zhang R.-G."/>
        </authorList>
    </citation>
    <scope>NUCLEOTIDE SEQUENCE</scope>
    <source>
        <strain evidence="8">Huo1</strain>
        <tissue evidence="8">Leaf</tissue>
    </source>
</reference>
<dbReference type="GO" id="GO:0003700">
    <property type="term" value="F:DNA-binding transcription factor activity"/>
    <property type="evidence" value="ECO:0007669"/>
    <property type="project" value="InterPro"/>
</dbReference>
<evidence type="ECO:0000313" key="9">
    <source>
        <dbReference type="Proteomes" id="UP000298416"/>
    </source>
</evidence>
<organism evidence="8">
    <name type="scientific">Salvia splendens</name>
    <name type="common">Scarlet sage</name>
    <dbReference type="NCBI Taxonomy" id="180675"/>
    <lineage>
        <taxon>Eukaryota</taxon>
        <taxon>Viridiplantae</taxon>
        <taxon>Streptophyta</taxon>
        <taxon>Embryophyta</taxon>
        <taxon>Tracheophyta</taxon>
        <taxon>Spermatophyta</taxon>
        <taxon>Magnoliopsida</taxon>
        <taxon>eudicotyledons</taxon>
        <taxon>Gunneridae</taxon>
        <taxon>Pentapetalae</taxon>
        <taxon>asterids</taxon>
        <taxon>lamiids</taxon>
        <taxon>Lamiales</taxon>
        <taxon>Lamiaceae</taxon>
        <taxon>Nepetoideae</taxon>
        <taxon>Mentheae</taxon>
        <taxon>Salviinae</taxon>
        <taxon>Salvia</taxon>
        <taxon>Salvia subgen. Calosphace</taxon>
        <taxon>core Calosphace</taxon>
    </lineage>
</organism>
<sequence length="278" mass="31078">MSSTNNPLCFNNNNNPATGDGWDFASFESLDRLLSATPHQPASPTPPPHQPSKTAGSPPEFREIDENIPIWRNSEEITEDHRGSSANDNKRKREAPVESTNLDFRSKFSDHGGGFRQKPKKARLENPVSSSSNISFQSSADEADAEAIAQMKELIYRAAALRPVSFGEEAAERPRRRNVRVSSDPQTVAARQRRERISERIRVLQKLVPGGGKMDTASMLDEAANYLKFLRSQVRALEALGKKSLIDPTLYNFPANFAFSPLLSYQFAIQQQPRFSLF</sequence>
<evidence type="ECO:0000313" key="8">
    <source>
        <dbReference type="EMBL" id="KAG6398032.1"/>
    </source>
</evidence>
<evidence type="ECO:0000259" key="7">
    <source>
        <dbReference type="PROSITE" id="PS50888"/>
    </source>
</evidence>
<dbReference type="PROSITE" id="PS50888">
    <property type="entry name" value="BHLH"/>
    <property type="match status" value="1"/>
</dbReference>
<keyword evidence="2" id="KW-0805">Transcription regulation</keyword>
<dbReference type="AlphaFoldDB" id="A0A8X8WN78"/>
<feature type="compositionally biased region" description="Pro residues" evidence="6">
    <location>
        <begin position="41"/>
        <end position="50"/>
    </location>
</feature>
<dbReference type="InterPro" id="IPR045843">
    <property type="entry name" value="IND-like"/>
</dbReference>
<keyword evidence="3" id="KW-0238">DNA-binding</keyword>
<feature type="region of interest" description="Disordered" evidence="6">
    <location>
        <begin position="1"/>
        <end position="139"/>
    </location>
</feature>
<feature type="region of interest" description="Disordered" evidence="6">
    <location>
        <begin position="168"/>
        <end position="192"/>
    </location>
</feature>
<proteinExistence type="predicted"/>
<dbReference type="PANTHER" id="PTHR45914">
    <property type="entry name" value="TRANSCRIPTION FACTOR HEC3-RELATED"/>
    <property type="match status" value="1"/>
</dbReference>
<dbReference type="SUPFAM" id="SSF47459">
    <property type="entry name" value="HLH, helix-loop-helix DNA-binding domain"/>
    <property type="match status" value="1"/>
</dbReference>
<feature type="compositionally biased region" description="Low complexity" evidence="6">
    <location>
        <begin position="1"/>
        <end position="15"/>
    </location>
</feature>
<evidence type="ECO:0000256" key="4">
    <source>
        <dbReference type="ARBA" id="ARBA00023163"/>
    </source>
</evidence>
<dbReference type="Pfam" id="PF00010">
    <property type="entry name" value="HLH"/>
    <property type="match status" value="1"/>
</dbReference>
<dbReference type="Proteomes" id="UP000298416">
    <property type="component" value="Unassembled WGS sequence"/>
</dbReference>
<keyword evidence="5" id="KW-0539">Nucleus</keyword>
<evidence type="ECO:0000256" key="5">
    <source>
        <dbReference type="ARBA" id="ARBA00023242"/>
    </source>
</evidence>
<evidence type="ECO:0000256" key="2">
    <source>
        <dbReference type="ARBA" id="ARBA00023015"/>
    </source>
</evidence>
<accession>A0A8X8WN78</accession>
<reference evidence="8" key="1">
    <citation type="submission" date="2018-01" db="EMBL/GenBank/DDBJ databases">
        <authorList>
            <person name="Mao J.F."/>
        </authorList>
    </citation>
    <scope>NUCLEOTIDE SEQUENCE</scope>
    <source>
        <strain evidence="8">Huo1</strain>
        <tissue evidence="8">Leaf</tissue>
    </source>
</reference>
<dbReference type="GO" id="GO:0005634">
    <property type="term" value="C:nucleus"/>
    <property type="evidence" value="ECO:0007669"/>
    <property type="project" value="UniProtKB-SubCell"/>
</dbReference>
<gene>
    <name evidence="8" type="ORF">SASPL_139482</name>
</gene>
<comment type="caution">
    <text evidence="8">The sequence shown here is derived from an EMBL/GenBank/DDBJ whole genome shotgun (WGS) entry which is preliminary data.</text>
</comment>
<evidence type="ECO:0000256" key="3">
    <source>
        <dbReference type="ARBA" id="ARBA00023125"/>
    </source>
</evidence>
<dbReference type="InterPro" id="IPR011598">
    <property type="entry name" value="bHLH_dom"/>
</dbReference>